<proteinExistence type="predicted"/>
<dbReference type="Proteomes" id="UP000186136">
    <property type="component" value="Unassembled WGS sequence"/>
</dbReference>
<protein>
    <submittedName>
        <fullName evidence="1">Uncharacterized protein</fullName>
    </submittedName>
</protein>
<evidence type="ECO:0000313" key="2">
    <source>
        <dbReference type="Proteomes" id="UP000186136"/>
    </source>
</evidence>
<sequence length="433" mass="50177">MITLFSKNRRYRKLINEIIFDLPLDSVKICPELMSSILYHCGRTKNESLGAIVGSRYDDESNTGNAGEESVNLKNLFGQGGDLSILGTGEKFTPGQAHAFLSYNLRLGNKKRALEIVEYLKYKLIGFTAIDFNELIRSILYTNKTEANNPHADNSAEVAWSMITSNHTMNKSPLNKYALITYLDYMINTMNRKENKGKLDMIRVQEIFGIAYLEQPPSDVKYWNHFYMCYFKYLIRRFPLKIAKSVYENNRGLHNGDTKYMIFQKLGDYSFSSNPFATRYADVRLRMDSNLKTMVLRDMYQRSDGYMKRARQLESADIEEAKSQYIEITQWVYSELMAISHSRSKANKNMVHNSIILDLAKTIDRKSRELGFELFRDAKAVISDAERKYRTQKGEHIAIGNIPVDDDYAQSLKLTQSGWQNFFSKKRKRESTK</sequence>
<name>A0A1Q2YJK2_9ASCO</name>
<dbReference type="OrthoDB" id="4064185at2759"/>
<accession>A0A1Q2YJK2</accession>
<evidence type="ECO:0000313" key="1">
    <source>
        <dbReference type="EMBL" id="GAV29553.1"/>
    </source>
</evidence>
<reference evidence="1 2" key="1">
    <citation type="submission" date="2016-08" db="EMBL/GenBank/DDBJ databases">
        <title>Whole genome shotgun sequence of Pichia membranifaciens KS47-1.</title>
        <authorList>
            <person name="Konishi M."/>
            <person name="Ishida M."/>
            <person name="Arakawa T."/>
            <person name="Kato Y."/>
            <person name="Horiuchi J."/>
        </authorList>
    </citation>
    <scope>NUCLEOTIDE SEQUENCE [LARGE SCALE GENOMIC DNA]</scope>
    <source>
        <strain evidence="1 2">KS47-1</strain>
    </source>
</reference>
<keyword evidence="2" id="KW-1185">Reference proteome</keyword>
<gene>
    <name evidence="1" type="ORF">PMKS-003054</name>
</gene>
<organism evidence="1 2">
    <name type="scientific">Pichia membranifaciens</name>
    <dbReference type="NCBI Taxonomy" id="4926"/>
    <lineage>
        <taxon>Eukaryota</taxon>
        <taxon>Fungi</taxon>
        <taxon>Dikarya</taxon>
        <taxon>Ascomycota</taxon>
        <taxon>Saccharomycotina</taxon>
        <taxon>Pichiomycetes</taxon>
        <taxon>Pichiales</taxon>
        <taxon>Pichiaceae</taxon>
        <taxon>Pichia</taxon>
    </lineage>
</organism>
<dbReference type="AlphaFoldDB" id="A0A1Q2YJK2"/>
<comment type="caution">
    <text evidence="1">The sequence shown here is derived from an EMBL/GenBank/DDBJ whole genome shotgun (WGS) entry which is preliminary data.</text>
</comment>
<dbReference type="EMBL" id="BDGI01000126">
    <property type="protein sequence ID" value="GAV29553.1"/>
    <property type="molecule type" value="Genomic_DNA"/>
</dbReference>